<name>A0A1F7Y279_9BACT</name>
<dbReference type="FunFam" id="3.40.50.300:FF:000398">
    <property type="entry name" value="Type IV pilus assembly ATPase PilB"/>
    <property type="match status" value="1"/>
</dbReference>
<reference evidence="5 6" key="1">
    <citation type="journal article" date="2016" name="Nat. Commun.">
        <title>Thousands of microbial genomes shed light on interconnected biogeochemical processes in an aquifer system.</title>
        <authorList>
            <person name="Anantharaman K."/>
            <person name="Brown C.T."/>
            <person name="Hug L.A."/>
            <person name="Sharon I."/>
            <person name="Castelle C.J."/>
            <person name="Probst A.J."/>
            <person name="Thomas B.C."/>
            <person name="Singh A."/>
            <person name="Wilkins M.J."/>
            <person name="Karaoz U."/>
            <person name="Brodie E.L."/>
            <person name="Williams K.H."/>
            <person name="Hubbard S.S."/>
            <person name="Banfield J.F."/>
        </authorList>
    </citation>
    <scope>NUCLEOTIDE SEQUENCE [LARGE SCALE GENOMIC DNA]</scope>
</reference>
<dbReference type="SUPFAM" id="SSF52540">
    <property type="entry name" value="P-loop containing nucleoside triphosphate hydrolases"/>
    <property type="match status" value="1"/>
</dbReference>
<keyword evidence="3" id="KW-0067">ATP-binding</keyword>
<evidence type="ECO:0000256" key="3">
    <source>
        <dbReference type="ARBA" id="ARBA00022840"/>
    </source>
</evidence>
<dbReference type="GO" id="GO:0005886">
    <property type="term" value="C:plasma membrane"/>
    <property type="evidence" value="ECO:0007669"/>
    <property type="project" value="TreeGrafter"/>
</dbReference>
<dbReference type="Pfam" id="PF05157">
    <property type="entry name" value="MshEN"/>
    <property type="match status" value="1"/>
</dbReference>
<dbReference type="InterPro" id="IPR003593">
    <property type="entry name" value="AAA+_ATPase"/>
</dbReference>
<dbReference type="Gene3D" id="3.30.300.160">
    <property type="entry name" value="Type II secretion system, protein E, N-terminal domain"/>
    <property type="match status" value="1"/>
</dbReference>
<comment type="caution">
    <text evidence="5">The sequence shown here is derived from an EMBL/GenBank/DDBJ whole genome shotgun (WGS) entry which is preliminary data.</text>
</comment>
<dbReference type="Proteomes" id="UP000176741">
    <property type="component" value="Unassembled WGS sequence"/>
</dbReference>
<comment type="similarity">
    <text evidence="1">Belongs to the GSP E family.</text>
</comment>
<dbReference type="CDD" id="cd01129">
    <property type="entry name" value="PulE-GspE-like"/>
    <property type="match status" value="1"/>
</dbReference>
<accession>A0A1F7Y279</accession>
<dbReference type="Gene3D" id="3.30.450.90">
    <property type="match status" value="1"/>
</dbReference>
<proteinExistence type="inferred from homology"/>
<evidence type="ECO:0000313" key="5">
    <source>
        <dbReference type="EMBL" id="OGM20788.1"/>
    </source>
</evidence>
<dbReference type="PANTHER" id="PTHR30258">
    <property type="entry name" value="TYPE II SECRETION SYSTEM PROTEIN GSPE-RELATED"/>
    <property type="match status" value="1"/>
</dbReference>
<dbReference type="AlphaFoldDB" id="A0A1F7Y279"/>
<evidence type="ECO:0000259" key="4">
    <source>
        <dbReference type="SMART" id="SM00382"/>
    </source>
</evidence>
<dbReference type="EMBL" id="MGGD01000027">
    <property type="protein sequence ID" value="OGM20788.1"/>
    <property type="molecule type" value="Genomic_DNA"/>
</dbReference>
<dbReference type="GO" id="GO:0005524">
    <property type="term" value="F:ATP binding"/>
    <property type="evidence" value="ECO:0007669"/>
    <property type="project" value="UniProtKB-KW"/>
</dbReference>
<feature type="domain" description="AAA+ ATPase" evidence="4">
    <location>
        <begin position="264"/>
        <end position="393"/>
    </location>
</feature>
<dbReference type="InterPro" id="IPR037257">
    <property type="entry name" value="T2SS_E_N_sf"/>
</dbReference>
<organism evidence="5 6">
    <name type="scientific">Candidatus Woesebacteria bacterium RIFCSPHIGHO2_01_FULL_38_26b</name>
    <dbReference type="NCBI Taxonomy" id="1802491"/>
    <lineage>
        <taxon>Bacteria</taxon>
        <taxon>Candidatus Woeseibacteriota</taxon>
    </lineage>
</organism>
<dbReference type="InterPro" id="IPR001482">
    <property type="entry name" value="T2SS/T4SS_dom"/>
</dbReference>
<dbReference type="SMART" id="SM00382">
    <property type="entry name" value="AAA"/>
    <property type="match status" value="1"/>
</dbReference>
<evidence type="ECO:0000313" key="6">
    <source>
        <dbReference type="Proteomes" id="UP000176741"/>
    </source>
</evidence>
<dbReference type="PANTHER" id="PTHR30258:SF2">
    <property type="entry name" value="COMG OPERON PROTEIN 1"/>
    <property type="match status" value="1"/>
</dbReference>
<dbReference type="Gene3D" id="3.40.50.300">
    <property type="entry name" value="P-loop containing nucleotide triphosphate hydrolases"/>
    <property type="match status" value="1"/>
</dbReference>
<sequence length="517" mass="56976">MLTKAKAELYNIPYIDLDTTPVSPEALSLLPQEVAMRFKAFPVSIDLTTKQIIVAMADPLNLTAIEFIEQKTGLLVKPQAADPSKVDIIIATGYTTSLAKEVSEALHEMGPSDKTITLDVSKTGVIREEKVAEIVSHILSFAVKARASDVHVEPQEKSTRVRYRIDGILQEKLTIPKELHEALVSRIKILSGMKIDEKRVPQDGRFNFRAEDQEVDLRVSTLPTSGGEKIVMRLLRKSGGIPDLTELGLRGRALKNLQDNILRPHGIILISGPTGSGKTTTLYSIIQKLNIPKVNILTLEDPIEYKIPGVNQVQINSLAGLTFASGLRSFLRQDPNIILVGEIRDQETADLAIQASLTGHLVFSTLHTNDASGALPRLLDMHAEPYLLASTINAIVAQRVVRKIHEGCKIDYKPEPKVIEEIKNSLGPLWNPSSNVVFYKGKGDPECNNSGYFGRMGIFEVLPVSEKISRLILERASSGEIEKIAKDEGMISMKQDGFIKVLEGMTTVEEVLRVAQE</sequence>
<evidence type="ECO:0000256" key="1">
    <source>
        <dbReference type="ARBA" id="ARBA00006611"/>
    </source>
</evidence>
<evidence type="ECO:0000256" key="2">
    <source>
        <dbReference type="ARBA" id="ARBA00022741"/>
    </source>
</evidence>
<dbReference type="InterPro" id="IPR027417">
    <property type="entry name" value="P-loop_NTPase"/>
</dbReference>
<gene>
    <name evidence="5" type="ORF">A2771_03040</name>
</gene>
<keyword evidence="2" id="KW-0547">Nucleotide-binding</keyword>
<protein>
    <recommendedName>
        <fullName evidence="4">AAA+ ATPase domain-containing protein</fullName>
    </recommendedName>
</protein>
<dbReference type="Pfam" id="PF00437">
    <property type="entry name" value="T2SSE"/>
    <property type="match status" value="1"/>
</dbReference>
<dbReference type="InterPro" id="IPR007831">
    <property type="entry name" value="T2SS_GspE_N"/>
</dbReference>
<dbReference type="SUPFAM" id="SSF160246">
    <property type="entry name" value="EspE N-terminal domain-like"/>
    <property type="match status" value="1"/>
</dbReference>
<dbReference type="GO" id="GO:0016887">
    <property type="term" value="F:ATP hydrolysis activity"/>
    <property type="evidence" value="ECO:0007669"/>
    <property type="project" value="TreeGrafter"/>
</dbReference>